<reference evidence="1" key="1">
    <citation type="submission" date="2022-03" db="EMBL/GenBank/DDBJ databases">
        <title>Complete Genome Sequence of Staphylococcus edaphicus strain CCM 8731.</title>
        <authorList>
            <person name="Rimmer C.O."/>
            <person name="Thomas J.C."/>
        </authorList>
    </citation>
    <scope>NUCLEOTIDE SEQUENCE</scope>
    <source>
        <strain evidence="1">CCM 8731</strain>
    </source>
</reference>
<evidence type="ECO:0000313" key="1">
    <source>
        <dbReference type="EMBL" id="UQW81534.1"/>
    </source>
</evidence>
<dbReference type="Proteomes" id="UP001056588">
    <property type="component" value="Chromosome"/>
</dbReference>
<sequence length="54" mass="5864">MSRVVIQLINAVKKYGGKAVNWVKNNAGAVLDWAARGLSIPDMVQNVKDLLGIK</sequence>
<keyword evidence="2" id="KW-1185">Reference proteome</keyword>
<evidence type="ECO:0000313" key="2">
    <source>
        <dbReference type="Proteomes" id="UP001056588"/>
    </source>
</evidence>
<dbReference type="InterPro" id="IPR020968">
    <property type="entry name" value="Bacteriocin_II_aureocin-like"/>
</dbReference>
<accession>A0ABY4QD69</accession>
<name>A0ABY4QD69_9STAP</name>
<dbReference type="EMBL" id="CP093217">
    <property type="protein sequence ID" value="UQW81534.1"/>
    <property type="molecule type" value="Genomic_DNA"/>
</dbReference>
<proteinExistence type="predicted"/>
<organism evidence="1 2">
    <name type="scientific">Staphylococcus edaphicus</name>
    <dbReference type="NCBI Taxonomy" id="1955013"/>
    <lineage>
        <taxon>Bacteria</taxon>
        <taxon>Bacillati</taxon>
        <taxon>Bacillota</taxon>
        <taxon>Bacilli</taxon>
        <taxon>Bacillales</taxon>
        <taxon>Staphylococcaceae</taxon>
        <taxon>Staphylococcus</taxon>
    </lineage>
</organism>
<dbReference type="RefSeq" id="WP_153043316.1">
    <property type="nucleotide sequence ID" value="NZ_CP093217.1"/>
</dbReference>
<gene>
    <name evidence="1" type="ORF">MNY58_13450</name>
</gene>
<dbReference type="NCBIfam" id="NF033881">
    <property type="entry name" value="aureocin_A53"/>
    <property type="match status" value="1"/>
</dbReference>
<dbReference type="Pfam" id="PF11758">
    <property type="entry name" value="Bacteriocin_IIi"/>
    <property type="match status" value="1"/>
</dbReference>
<protein>
    <submittedName>
        <fullName evidence="1">Aureocin A53 family class IId bacteriocin</fullName>
    </submittedName>
</protein>